<name>A0ABV4RB68_9ACTN</name>
<sequence length="117" mass="13239">MMIQNQLAPVLELFQTASGIELPAYDLISVPWIGLVDQMGTVPIGDPDQPDLMIHVELLSEIIPQRRYSWPPHLASHRAYDKYPATMVDLCPDEATAEWCRQPIECGLDGWVRPSLR</sequence>
<organism evidence="1 2">
    <name type="scientific">Actinomadura chokoriensis</name>
    <dbReference type="NCBI Taxonomy" id="454156"/>
    <lineage>
        <taxon>Bacteria</taxon>
        <taxon>Bacillati</taxon>
        <taxon>Actinomycetota</taxon>
        <taxon>Actinomycetes</taxon>
        <taxon>Streptosporangiales</taxon>
        <taxon>Thermomonosporaceae</taxon>
        <taxon>Actinomadura</taxon>
    </lineage>
</organism>
<reference evidence="1 2" key="1">
    <citation type="submission" date="2023-11" db="EMBL/GenBank/DDBJ databases">
        <title>Actinomadura monticuli sp. nov., isolated from volcanic ash.</title>
        <authorList>
            <person name="Lee S.D."/>
            <person name="Yang H."/>
            <person name="Kim I.S."/>
        </authorList>
    </citation>
    <scope>NUCLEOTIDE SEQUENCE [LARGE SCALE GENOMIC DNA]</scope>
    <source>
        <strain evidence="1 2">DSM 45346</strain>
    </source>
</reference>
<comment type="caution">
    <text evidence="1">The sequence shown here is derived from an EMBL/GenBank/DDBJ whole genome shotgun (WGS) entry which is preliminary data.</text>
</comment>
<protein>
    <recommendedName>
        <fullName evidence="3">DUF4262 domain-containing protein</fullName>
    </recommendedName>
</protein>
<evidence type="ECO:0000313" key="1">
    <source>
        <dbReference type="EMBL" id="MFA1559335.1"/>
    </source>
</evidence>
<accession>A0ABV4RB68</accession>
<dbReference type="EMBL" id="JAXCEH010000049">
    <property type="protein sequence ID" value="MFA1559335.1"/>
    <property type="molecule type" value="Genomic_DNA"/>
</dbReference>
<gene>
    <name evidence="1" type="ORF">SM436_37070</name>
</gene>
<keyword evidence="2" id="KW-1185">Reference proteome</keyword>
<evidence type="ECO:0000313" key="2">
    <source>
        <dbReference type="Proteomes" id="UP001569904"/>
    </source>
</evidence>
<evidence type="ECO:0008006" key="3">
    <source>
        <dbReference type="Google" id="ProtNLM"/>
    </source>
</evidence>
<proteinExistence type="predicted"/>
<dbReference type="RefSeq" id="WP_371946351.1">
    <property type="nucleotide sequence ID" value="NZ_JAXCEH010000049.1"/>
</dbReference>
<dbReference type="Proteomes" id="UP001569904">
    <property type="component" value="Unassembled WGS sequence"/>
</dbReference>